<dbReference type="Proteomes" id="UP000467124">
    <property type="component" value="Unassembled WGS sequence"/>
</dbReference>
<dbReference type="EMBL" id="WWHY01000001">
    <property type="protein sequence ID" value="MYR33059.1"/>
    <property type="molecule type" value="Genomic_DNA"/>
</dbReference>
<dbReference type="AlphaFoldDB" id="A0A7K2ISW7"/>
<sequence length="73" mass="8149">MQVELVQVVGAVLVAPVLYLVRQCLQAWIEHQRLVRRVQMARSLPPGSTVREQLPDGSGIDITFGPSAPRREE</sequence>
<dbReference type="RefSeq" id="WP_161111017.1">
    <property type="nucleotide sequence ID" value="NZ_WWHY01000001.1"/>
</dbReference>
<protein>
    <submittedName>
        <fullName evidence="2">Uncharacterized protein</fullName>
    </submittedName>
</protein>
<accession>A0A7K2ISW7</accession>
<proteinExistence type="predicted"/>
<feature type="region of interest" description="Disordered" evidence="1">
    <location>
        <begin position="46"/>
        <end position="73"/>
    </location>
</feature>
<evidence type="ECO:0000256" key="1">
    <source>
        <dbReference type="SAM" id="MobiDB-lite"/>
    </source>
</evidence>
<evidence type="ECO:0000313" key="2">
    <source>
        <dbReference type="EMBL" id="MYR33059.1"/>
    </source>
</evidence>
<comment type="caution">
    <text evidence="2">The sequence shown here is derived from an EMBL/GenBank/DDBJ whole genome shotgun (WGS) entry which is preliminary data.</text>
</comment>
<organism evidence="2 3">
    <name type="scientific">Nocardiopsis alba</name>
    <dbReference type="NCBI Taxonomy" id="53437"/>
    <lineage>
        <taxon>Bacteria</taxon>
        <taxon>Bacillati</taxon>
        <taxon>Actinomycetota</taxon>
        <taxon>Actinomycetes</taxon>
        <taxon>Streptosporangiales</taxon>
        <taxon>Nocardiopsidaceae</taxon>
        <taxon>Nocardiopsis</taxon>
    </lineage>
</organism>
<reference evidence="2 3" key="1">
    <citation type="journal article" date="2019" name="Nat. Commun.">
        <title>The antimicrobial potential of Streptomyces from insect microbiomes.</title>
        <authorList>
            <person name="Chevrette M.G."/>
            <person name="Carlson C.M."/>
            <person name="Ortega H.E."/>
            <person name="Thomas C."/>
            <person name="Ananiev G.E."/>
            <person name="Barns K.J."/>
            <person name="Book A.J."/>
            <person name="Cagnazzo J."/>
            <person name="Carlos C."/>
            <person name="Flanigan W."/>
            <person name="Grubbs K.J."/>
            <person name="Horn H.A."/>
            <person name="Hoffmann F.M."/>
            <person name="Klassen J.L."/>
            <person name="Knack J.J."/>
            <person name="Lewin G.R."/>
            <person name="McDonald B.R."/>
            <person name="Muller L."/>
            <person name="Melo W.G.P."/>
            <person name="Pinto-Tomas A.A."/>
            <person name="Schmitz A."/>
            <person name="Wendt-Pienkowski E."/>
            <person name="Wildman S."/>
            <person name="Zhao M."/>
            <person name="Zhang F."/>
            <person name="Bugni T.S."/>
            <person name="Andes D.R."/>
            <person name="Pupo M.T."/>
            <person name="Currie C.R."/>
        </authorList>
    </citation>
    <scope>NUCLEOTIDE SEQUENCE [LARGE SCALE GENOMIC DNA]</scope>
    <source>
        <strain evidence="2 3">SID5840</strain>
    </source>
</reference>
<evidence type="ECO:0000313" key="3">
    <source>
        <dbReference type="Proteomes" id="UP000467124"/>
    </source>
</evidence>
<gene>
    <name evidence="2" type="ORF">GTW20_12510</name>
</gene>
<name>A0A7K2ISW7_9ACTN</name>